<feature type="compositionally biased region" description="Polar residues" evidence="6">
    <location>
        <begin position="1199"/>
        <end position="1210"/>
    </location>
</feature>
<feature type="region of interest" description="Disordered" evidence="6">
    <location>
        <begin position="382"/>
        <end position="405"/>
    </location>
</feature>
<dbReference type="GO" id="GO:0008195">
    <property type="term" value="F:phosphatidate phosphatase activity"/>
    <property type="evidence" value="ECO:0007669"/>
    <property type="project" value="UniProtKB-EC"/>
</dbReference>
<dbReference type="Gene3D" id="3.40.50.1000">
    <property type="entry name" value="HAD superfamily/HAD-like"/>
    <property type="match status" value="1"/>
</dbReference>
<comment type="similarity">
    <text evidence="2">Belongs to the lipin family.</text>
</comment>
<comment type="caution">
    <text evidence="8">The sequence shown here is derived from an EMBL/GenBank/DDBJ whole genome shotgun (WGS) entry which is preliminary data.</text>
</comment>
<dbReference type="PANTHER" id="PTHR12181:SF12">
    <property type="entry name" value="PHOSPHATIDATE PHOSPHATASE"/>
    <property type="match status" value="1"/>
</dbReference>
<dbReference type="Proteomes" id="UP001142393">
    <property type="component" value="Unassembled WGS sequence"/>
</dbReference>
<feature type="compositionally biased region" description="Basic and acidic residues" evidence="6">
    <location>
        <begin position="1212"/>
        <end position="1221"/>
    </location>
</feature>
<evidence type="ECO:0000256" key="1">
    <source>
        <dbReference type="ARBA" id="ARBA00001946"/>
    </source>
</evidence>
<feature type="region of interest" description="Disordered" evidence="6">
    <location>
        <begin position="718"/>
        <end position="870"/>
    </location>
</feature>
<name>A0A9W8TV13_9AGAR</name>
<dbReference type="InterPro" id="IPR007651">
    <property type="entry name" value="Lipin_N"/>
</dbReference>
<feature type="compositionally biased region" description="Basic and acidic residues" evidence="6">
    <location>
        <begin position="745"/>
        <end position="768"/>
    </location>
</feature>
<dbReference type="InterPro" id="IPR013209">
    <property type="entry name" value="LNS2"/>
</dbReference>
<feature type="region of interest" description="Disordered" evidence="6">
    <location>
        <begin position="106"/>
        <end position="258"/>
    </location>
</feature>
<dbReference type="EC" id="3.1.3.4" evidence="3"/>
<feature type="compositionally biased region" description="Acidic residues" evidence="6">
    <location>
        <begin position="1264"/>
        <end position="1273"/>
    </location>
</feature>
<dbReference type="GO" id="GO:0009062">
    <property type="term" value="P:fatty acid catabolic process"/>
    <property type="evidence" value="ECO:0007669"/>
    <property type="project" value="TreeGrafter"/>
</dbReference>
<evidence type="ECO:0000256" key="5">
    <source>
        <dbReference type="ARBA" id="ARBA00022801"/>
    </source>
</evidence>
<dbReference type="SUPFAM" id="SSF56784">
    <property type="entry name" value="HAD-like"/>
    <property type="match status" value="1"/>
</dbReference>
<keyword evidence="5" id="KW-0378">Hydrolase</keyword>
<feature type="region of interest" description="Disordered" evidence="6">
    <location>
        <begin position="547"/>
        <end position="569"/>
    </location>
</feature>
<feature type="region of interest" description="Disordered" evidence="6">
    <location>
        <begin position="606"/>
        <end position="637"/>
    </location>
</feature>
<keyword evidence="9" id="KW-1185">Reference proteome</keyword>
<dbReference type="InterPro" id="IPR026058">
    <property type="entry name" value="LIPIN"/>
</dbReference>
<proteinExistence type="inferred from homology"/>
<feature type="region of interest" description="Disordered" evidence="6">
    <location>
        <begin position="275"/>
        <end position="348"/>
    </location>
</feature>
<evidence type="ECO:0000256" key="3">
    <source>
        <dbReference type="ARBA" id="ARBA00012638"/>
    </source>
</evidence>
<evidence type="ECO:0000259" key="7">
    <source>
        <dbReference type="SMART" id="SM00775"/>
    </source>
</evidence>
<dbReference type="InterPro" id="IPR031315">
    <property type="entry name" value="LNS2/PITP"/>
</dbReference>
<feature type="compositionally biased region" description="Low complexity" evidence="6">
    <location>
        <begin position="387"/>
        <end position="405"/>
    </location>
</feature>
<dbReference type="FunFam" id="3.40.50.1000:FF:000063">
    <property type="entry name" value="Nuclear elongation and deformation protein"/>
    <property type="match status" value="1"/>
</dbReference>
<dbReference type="SMART" id="SM00775">
    <property type="entry name" value="LNS2"/>
    <property type="match status" value="1"/>
</dbReference>
<dbReference type="InterPro" id="IPR031703">
    <property type="entry name" value="Lipin_mid"/>
</dbReference>
<feature type="region of interest" description="Disordered" evidence="6">
    <location>
        <begin position="493"/>
        <end position="530"/>
    </location>
</feature>
<feature type="compositionally biased region" description="Basic and acidic residues" evidence="6">
    <location>
        <begin position="293"/>
        <end position="306"/>
    </location>
</feature>
<feature type="compositionally biased region" description="Basic and acidic residues" evidence="6">
    <location>
        <begin position="805"/>
        <end position="816"/>
    </location>
</feature>
<dbReference type="Pfam" id="PF08235">
    <property type="entry name" value="LNS2"/>
    <property type="match status" value="1"/>
</dbReference>
<feature type="compositionally biased region" description="Low complexity" evidence="6">
    <location>
        <begin position="211"/>
        <end position="223"/>
    </location>
</feature>
<evidence type="ECO:0000256" key="4">
    <source>
        <dbReference type="ARBA" id="ARBA00022553"/>
    </source>
</evidence>
<feature type="compositionally biased region" description="Polar residues" evidence="6">
    <location>
        <begin position="113"/>
        <end position="125"/>
    </location>
</feature>
<feature type="compositionally biased region" description="Low complexity" evidence="6">
    <location>
        <begin position="181"/>
        <end position="199"/>
    </location>
</feature>
<evidence type="ECO:0000256" key="6">
    <source>
        <dbReference type="SAM" id="MobiDB-lite"/>
    </source>
</evidence>
<comment type="cofactor">
    <cofactor evidence="1">
        <name>Mg(2+)</name>
        <dbReference type="ChEBI" id="CHEBI:18420"/>
    </cofactor>
</comment>
<reference evidence="8 9" key="1">
    <citation type="journal article" date="2023" name="Proc. Natl. Acad. Sci. U.S.A.">
        <title>A global phylogenomic analysis of the shiitake genus Lentinula.</title>
        <authorList>
            <person name="Sierra-Patev S."/>
            <person name="Min B."/>
            <person name="Naranjo-Ortiz M."/>
            <person name="Looney B."/>
            <person name="Konkel Z."/>
            <person name="Slot J.C."/>
            <person name="Sakamoto Y."/>
            <person name="Steenwyk J.L."/>
            <person name="Rokas A."/>
            <person name="Carro J."/>
            <person name="Camarero S."/>
            <person name="Ferreira P."/>
            <person name="Molpeceres G."/>
            <person name="Ruiz-Duenas F.J."/>
            <person name="Serrano A."/>
            <person name="Henrissat B."/>
            <person name="Drula E."/>
            <person name="Hughes K.W."/>
            <person name="Mata J.L."/>
            <person name="Ishikawa N.K."/>
            <person name="Vargas-Isla R."/>
            <person name="Ushijima S."/>
            <person name="Smith C.A."/>
            <person name="Donoghue J."/>
            <person name="Ahrendt S."/>
            <person name="Andreopoulos W."/>
            <person name="He G."/>
            <person name="LaButti K."/>
            <person name="Lipzen A."/>
            <person name="Ng V."/>
            <person name="Riley R."/>
            <person name="Sandor L."/>
            <person name="Barry K."/>
            <person name="Martinez A.T."/>
            <person name="Xiao Y."/>
            <person name="Gibbons J.G."/>
            <person name="Terashima K."/>
            <person name="Grigoriev I.V."/>
            <person name="Hibbett D."/>
        </authorList>
    </citation>
    <scope>NUCLEOTIDE SEQUENCE [LARGE SCALE GENOMIC DNA]</scope>
    <source>
        <strain evidence="8 9">TFB7810</strain>
    </source>
</reference>
<evidence type="ECO:0000313" key="9">
    <source>
        <dbReference type="Proteomes" id="UP001142393"/>
    </source>
</evidence>
<keyword evidence="4" id="KW-0597">Phosphoprotein</keyword>
<dbReference type="GO" id="GO:0019432">
    <property type="term" value="P:triglyceride biosynthetic process"/>
    <property type="evidence" value="ECO:0007669"/>
    <property type="project" value="TreeGrafter"/>
</dbReference>
<dbReference type="InterPro" id="IPR036412">
    <property type="entry name" value="HAD-like_sf"/>
</dbReference>
<dbReference type="EMBL" id="JANVFU010000013">
    <property type="protein sequence ID" value="KAJ3741016.1"/>
    <property type="molecule type" value="Genomic_DNA"/>
</dbReference>
<feature type="compositionally biased region" description="Basic and acidic residues" evidence="6">
    <location>
        <begin position="234"/>
        <end position="258"/>
    </location>
</feature>
<dbReference type="InterPro" id="IPR023214">
    <property type="entry name" value="HAD_sf"/>
</dbReference>
<accession>A0A9W8TV13</accession>
<evidence type="ECO:0000313" key="8">
    <source>
        <dbReference type="EMBL" id="KAJ3741016.1"/>
    </source>
</evidence>
<feature type="compositionally biased region" description="Polar residues" evidence="6">
    <location>
        <begin position="275"/>
        <end position="289"/>
    </location>
</feature>
<protein>
    <recommendedName>
        <fullName evidence="3">phosphatidate phosphatase</fullName>
        <ecNumber evidence="3">3.1.3.4</ecNumber>
    </recommendedName>
</protein>
<gene>
    <name evidence="8" type="ORF">DFH05DRAFT_1508165</name>
</gene>
<feature type="compositionally biased region" description="Low complexity" evidence="6">
    <location>
        <begin position="1222"/>
        <end position="1232"/>
    </location>
</feature>
<dbReference type="Pfam" id="PF04571">
    <property type="entry name" value="Lipin_N"/>
    <property type="match status" value="1"/>
</dbReference>
<evidence type="ECO:0000256" key="2">
    <source>
        <dbReference type="ARBA" id="ARBA00005476"/>
    </source>
</evidence>
<feature type="compositionally biased region" description="Polar residues" evidence="6">
    <location>
        <begin position="819"/>
        <end position="832"/>
    </location>
</feature>
<dbReference type="Pfam" id="PF16876">
    <property type="entry name" value="Lipin_mid"/>
    <property type="match status" value="1"/>
</dbReference>
<feature type="compositionally biased region" description="Basic and acidic residues" evidence="6">
    <location>
        <begin position="610"/>
        <end position="620"/>
    </location>
</feature>
<feature type="compositionally biased region" description="Polar residues" evidence="6">
    <location>
        <begin position="325"/>
        <end position="340"/>
    </location>
</feature>
<dbReference type="PANTHER" id="PTHR12181">
    <property type="entry name" value="LIPIN"/>
    <property type="match status" value="1"/>
</dbReference>
<dbReference type="GO" id="GO:0005634">
    <property type="term" value="C:nucleus"/>
    <property type="evidence" value="ECO:0007669"/>
    <property type="project" value="TreeGrafter"/>
</dbReference>
<feature type="region of interest" description="Disordered" evidence="6">
    <location>
        <begin position="1199"/>
        <end position="1297"/>
    </location>
</feature>
<organism evidence="8 9">
    <name type="scientific">Lentinula detonsa</name>
    <dbReference type="NCBI Taxonomy" id="2804962"/>
    <lineage>
        <taxon>Eukaryota</taxon>
        <taxon>Fungi</taxon>
        <taxon>Dikarya</taxon>
        <taxon>Basidiomycota</taxon>
        <taxon>Agaricomycotina</taxon>
        <taxon>Agaricomycetes</taxon>
        <taxon>Agaricomycetidae</taxon>
        <taxon>Agaricales</taxon>
        <taxon>Marasmiineae</taxon>
        <taxon>Omphalotaceae</taxon>
        <taxon>Lentinula</taxon>
    </lineage>
</organism>
<feature type="domain" description="LNS2/PITP" evidence="7">
    <location>
        <begin position="920"/>
        <end position="1077"/>
    </location>
</feature>
<sequence length="1321" mass="146004">MNYIRGAVNAISAPYQYYKDINPATLTGAIDVIVIQRPSDNGGTELACSPFHVRFGKWQVLRPSEKKVTVSVNGHPIPFDMKIGEAGEAFFIFETDDDVPEDLITSPLLRPSSPMNEKINASTDIETTRFGATKESGQNSDTDEPEPLDLNALPSPPEEDVQLGTALDDHNNVNVPTERISTPTHKSSASTSSVTASPAFMEQQSTRRRASTVSVSTPHITSLPSPPPSPTRTPAEKEQDERADAALKQPGREVHVPEIKYQDGIALDAEGYHSQKLNSKPSKLTQNKRNGFHGRETSDRTIRGKDDEETSSYLFPSDSTRESDLSSTPVKHTQAQSDDITNPDFHLDDSLINDEHEVHPRHNDFQAKFLALPFPSRAISEPPPDLPFSSSSSVPNSASSSFSVSKRFTGPGKLNVLSPVQEYSWEWGAFPTPSPMKSSFGKGGRLESSLAQIGSEEDHYNIASRDLHRGKVATARGRTFVAGSLESPGKGKIIGLNTVDSDDERENVHARSMSVPPGLDESPTRDKRTENLVGKFVNADIEKVNVEDDEDAASSSGSSAYGSGGKLSVSKSDPTVFRVSIEGKMVEFELSLVEYVEDDRIYRVGNDTADEGHEHDELTRGRQTHKSHRASDSRNHLRVFSPDGRWPGIDEFETARLFERGKIFFEDFIQDDQIARDPRLVLKWTRQQYISQRDGSPLMDALILWRDLYIRRKGKRISTRPISPSSASPDEDPEVITPLSPFVDTEGRKLALERSKSEPPEVIREKDLTGGGAKPPPPTSSSWVQWWRRSRKATNVSSTTTTEGTPDRLARPELKETFSAPNGVTATQPLSTSHEELVRGSAPALPSTPQKKPSTEHQPDPAVPPTSSPKKYAKTLRLTSEQLKSLNLKPGPNSITFSLSMSGIVACTARIFMWDSTDLVVISDIDGTITKSDGLGHVFAMIGRDWTHLGVAKLYTDISRNGYKILYLTSRAIGQADATRGYLKGIKQNDYQLPEGPVIMSPDRLMASLHREVIMRKPELFKMACLRDIQRLFGEASRNPFYAGFGNRITDALSYRTVNVPSSRIFTIDSTGEVKCELLELAGYKSSYIHMTDLVDQMFPPIHRKWAPEFTDFNFWKPPIQEFPLPDFSPPSPALSARSDTSTFARLRNFSLVGSRQSNVPKATAMVAAALSSSRASDGEQLLRNSKLQQMSSFERLSNTLGFSGNTNGTIKDGRRSESPDSRSYSSSSYAGSEDEDDEIGFNGGRRERRRSTTSMPGSLEDMNLGDEDEGEAEFGHDEQSTDYDEDYDPHGSEEIDEAAEEDTFFEDLLAAGEMKNVPFL</sequence>